<sequence>MSEQEFREYAAHLAFEPPAGERVEWWLSQILAVLVNTNRAKGKEPVKPADLIPDRWALPESRAEKLKKFKNQLIGLAAFGGKAK</sequence>
<dbReference type="KEGG" id="lrs:PX52LOC_01224"/>
<dbReference type="EMBL" id="CP042425">
    <property type="protein sequence ID" value="QEL14336.1"/>
    <property type="molecule type" value="Genomic_DNA"/>
</dbReference>
<keyword evidence="3" id="KW-1185">Reference proteome</keyword>
<protein>
    <recommendedName>
        <fullName evidence="1">Minor tail T domain-containing protein</fullName>
    </recommendedName>
</protein>
<gene>
    <name evidence="2" type="ORF">PX52LOC_01224</name>
</gene>
<feature type="domain" description="Minor tail T" evidence="1">
    <location>
        <begin position="2"/>
        <end position="75"/>
    </location>
</feature>
<reference evidence="3" key="1">
    <citation type="submission" date="2019-08" db="EMBL/GenBank/DDBJ databases">
        <title>Limnoglobus roseus gen. nov., sp. nov., a novel freshwater planctomycete with a giant genome from the family Gemmataceae.</title>
        <authorList>
            <person name="Kulichevskaya I.S."/>
            <person name="Naumoff D.G."/>
            <person name="Miroshnikov K."/>
            <person name="Ivanova A."/>
            <person name="Philippov D.A."/>
            <person name="Hakobyan A."/>
            <person name="Rijpstra I.C."/>
            <person name="Sinninghe Damste J.S."/>
            <person name="Liesack W."/>
            <person name="Dedysh S.N."/>
        </authorList>
    </citation>
    <scope>NUCLEOTIDE SEQUENCE [LARGE SCALE GENOMIC DNA]</scope>
    <source>
        <strain evidence="3">PX52</strain>
    </source>
</reference>
<accession>A0A5C1A8J7</accession>
<organism evidence="2 3">
    <name type="scientific">Limnoglobus roseus</name>
    <dbReference type="NCBI Taxonomy" id="2598579"/>
    <lineage>
        <taxon>Bacteria</taxon>
        <taxon>Pseudomonadati</taxon>
        <taxon>Planctomycetota</taxon>
        <taxon>Planctomycetia</taxon>
        <taxon>Gemmatales</taxon>
        <taxon>Gemmataceae</taxon>
        <taxon>Limnoglobus</taxon>
    </lineage>
</organism>
<evidence type="ECO:0000313" key="3">
    <source>
        <dbReference type="Proteomes" id="UP000324974"/>
    </source>
</evidence>
<dbReference type="RefSeq" id="WP_149109233.1">
    <property type="nucleotide sequence ID" value="NZ_CP042425.1"/>
</dbReference>
<dbReference type="InterPro" id="IPR009350">
    <property type="entry name" value="Phage_tail_T"/>
</dbReference>
<evidence type="ECO:0000313" key="2">
    <source>
        <dbReference type="EMBL" id="QEL14336.1"/>
    </source>
</evidence>
<dbReference type="Proteomes" id="UP000324974">
    <property type="component" value="Chromosome"/>
</dbReference>
<dbReference type="AlphaFoldDB" id="A0A5C1A8J7"/>
<name>A0A5C1A8J7_9BACT</name>
<evidence type="ECO:0000259" key="1">
    <source>
        <dbReference type="Pfam" id="PF06223"/>
    </source>
</evidence>
<proteinExistence type="predicted"/>
<dbReference type="Pfam" id="PF06223">
    <property type="entry name" value="Phage_tail_T"/>
    <property type="match status" value="1"/>
</dbReference>